<gene>
    <name evidence="1" type="ORF">QFC20_006284</name>
</gene>
<accession>A0ACC2VCL4</accession>
<dbReference type="Proteomes" id="UP001230649">
    <property type="component" value="Unassembled WGS sequence"/>
</dbReference>
<reference evidence="1" key="1">
    <citation type="submission" date="2023-04" db="EMBL/GenBank/DDBJ databases">
        <title>Draft Genome sequencing of Naganishia species isolated from polar environments using Oxford Nanopore Technology.</title>
        <authorList>
            <person name="Leo P."/>
            <person name="Venkateswaran K."/>
        </authorList>
    </citation>
    <scope>NUCLEOTIDE SEQUENCE</scope>
    <source>
        <strain evidence="1">MNA-CCFEE 5262</strain>
    </source>
</reference>
<comment type="caution">
    <text evidence="1">The sequence shown here is derived from an EMBL/GenBank/DDBJ whole genome shotgun (WGS) entry which is preliminary data.</text>
</comment>
<protein>
    <submittedName>
        <fullName evidence="1">Uncharacterized protein</fullName>
    </submittedName>
</protein>
<sequence>MSGYAFVDADDDFGGDVARTGKPAAGDGLQFQNFLSADDPHADTGRASPSNRVASDAPITTAPHSFFNLTYYQTYFDITTPTLFTRLTQSLIPRPEFLSSVCGDQVDLYGPFWTLTTLIFTIYLSTSLSASISSYLSHSEKQTQDLTLLSAATTLIYTYGLAFPALIWAASRWFSRTGGNGYTQDGQGVLGAPRGEGVVEWRLVDALAIWGYSMVVYVPVSILCVIPIPILRWILVGGAAISSGYFLWLNVYPILAGPDNKNLRLLTILIVLVHAGVALTMKVLFFSYSVGGKLIGPNDPLGGGIGGGVNTDVDGVLDSI</sequence>
<evidence type="ECO:0000313" key="2">
    <source>
        <dbReference type="Proteomes" id="UP001230649"/>
    </source>
</evidence>
<proteinExistence type="predicted"/>
<organism evidence="1 2">
    <name type="scientific">Naganishia adeliensis</name>
    <dbReference type="NCBI Taxonomy" id="92952"/>
    <lineage>
        <taxon>Eukaryota</taxon>
        <taxon>Fungi</taxon>
        <taxon>Dikarya</taxon>
        <taxon>Basidiomycota</taxon>
        <taxon>Agaricomycotina</taxon>
        <taxon>Tremellomycetes</taxon>
        <taxon>Filobasidiales</taxon>
        <taxon>Filobasidiaceae</taxon>
        <taxon>Naganishia</taxon>
    </lineage>
</organism>
<dbReference type="EMBL" id="JASBWS010000107">
    <property type="protein sequence ID" value="KAJ9097042.1"/>
    <property type="molecule type" value="Genomic_DNA"/>
</dbReference>
<name>A0ACC2VCL4_9TREE</name>
<keyword evidence="2" id="KW-1185">Reference proteome</keyword>
<evidence type="ECO:0000313" key="1">
    <source>
        <dbReference type="EMBL" id="KAJ9097042.1"/>
    </source>
</evidence>